<evidence type="ECO:0000256" key="5">
    <source>
        <dbReference type="ARBA" id="ARBA00022840"/>
    </source>
</evidence>
<dbReference type="Gene3D" id="3.30.930.10">
    <property type="entry name" value="Bira Bifunctional Protein, Domain 2"/>
    <property type="match status" value="1"/>
</dbReference>
<comment type="subcellular location">
    <subcellularLocation>
        <location evidence="8">Cytoplasm</location>
    </subcellularLocation>
</comment>
<comment type="catalytic activity">
    <reaction evidence="8">
        <text>tRNA(Gly) + glycine + ATP = glycyl-tRNA(Gly) + AMP + diphosphate</text>
        <dbReference type="Rhea" id="RHEA:16013"/>
        <dbReference type="Rhea" id="RHEA-COMP:9664"/>
        <dbReference type="Rhea" id="RHEA-COMP:9683"/>
        <dbReference type="ChEBI" id="CHEBI:30616"/>
        <dbReference type="ChEBI" id="CHEBI:33019"/>
        <dbReference type="ChEBI" id="CHEBI:57305"/>
        <dbReference type="ChEBI" id="CHEBI:78442"/>
        <dbReference type="ChEBI" id="CHEBI:78522"/>
        <dbReference type="ChEBI" id="CHEBI:456215"/>
        <dbReference type="EC" id="6.1.1.14"/>
    </reaction>
</comment>
<keyword evidence="7 8" id="KW-0030">Aminoacyl-tRNA synthetase</keyword>
<dbReference type="CDD" id="cd00774">
    <property type="entry name" value="GlyRS-like_core"/>
    <property type="match status" value="1"/>
</dbReference>
<evidence type="ECO:0000256" key="1">
    <source>
        <dbReference type="ARBA" id="ARBA00008226"/>
    </source>
</evidence>
<comment type="similarity">
    <text evidence="1 8">Belongs to the class-II aminoacyl-tRNA synthetase family.</text>
</comment>
<gene>
    <name evidence="8" type="primary">glyQS</name>
    <name evidence="10" type="ORF">UREOM_0620</name>
</gene>
<keyword evidence="6 8" id="KW-0648">Protein biosynthesis</keyword>
<dbReference type="PROSITE" id="PS50862">
    <property type="entry name" value="AA_TRNA_LIGASE_II"/>
    <property type="match status" value="1"/>
</dbReference>
<evidence type="ECO:0000256" key="6">
    <source>
        <dbReference type="ARBA" id="ARBA00022917"/>
    </source>
</evidence>
<dbReference type="InterPro" id="IPR002315">
    <property type="entry name" value="tRNA-synt_gly"/>
</dbReference>
<evidence type="ECO:0000256" key="2">
    <source>
        <dbReference type="ARBA" id="ARBA00022490"/>
    </source>
</evidence>
<keyword evidence="3 8" id="KW-0436">Ligase</keyword>
<dbReference type="CDD" id="cd00858">
    <property type="entry name" value="GlyRS_anticodon"/>
    <property type="match status" value="1"/>
</dbReference>
<comment type="caution">
    <text evidence="10">The sequence shown here is derived from an EMBL/GenBank/DDBJ whole genome shotgun (WGS) entry which is preliminary data.</text>
</comment>
<dbReference type="Gene3D" id="3.40.50.800">
    <property type="entry name" value="Anticodon-binding domain"/>
    <property type="match status" value="1"/>
</dbReference>
<feature type="binding site" evidence="8">
    <location>
        <begin position="207"/>
        <end position="209"/>
    </location>
    <ligand>
        <name>ATP</name>
        <dbReference type="ChEBI" id="CHEBI:30616"/>
    </ligand>
</feature>
<evidence type="ECO:0000259" key="9">
    <source>
        <dbReference type="PROSITE" id="PS50862"/>
    </source>
</evidence>
<dbReference type="PRINTS" id="PR01043">
    <property type="entry name" value="TRNASYNTHGLY"/>
</dbReference>
<evidence type="ECO:0000256" key="8">
    <source>
        <dbReference type="HAMAP-Rule" id="MF_00253"/>
    </source>
</evidence>
<dbReference type="GO" id="GO:0016874">
    <property type="term" value="F:ligase activity"/>
    <property type="evidence" value="ECO:0007669"/>
    <property type="project" value="UniProtKB-KW"/>
</dbReference>
<dbReference type="EC" id="6.1.1.14" evidence="8"/>
<feature type="binding site" evidence="8">
    <location>
        <position position="175"/>
    </location>
    <ligand>
        <name>substrate</name>
    </ligand>
</feature>
<evidence type="ECO:0000256" key="3">
    <source>
        <dbReference type="ARBA" id="ARBA00022598"/>
    </source>
</evidence>
<dbReference type="InterPro" id="IPR004154">
    <property type="entry name" value="Anticodon-bd"/>
</dbReference>
<dbReference type="NCBIfam" id="TIGR00389">
    <property type="entry name" value="glyS_dimeric"/>
    <property type="match status" value="1"/>
</dbReference>
<dbReference type="PANTHER" id="PTHR10745:SF8">
    <property type="entry name" value="DNA POLYMERASE SUBUNIT GAMMA-2, MITOCHONDRIAL"/>
    <property type="match status" value="1"/>
</dbReference>
<evidence type="ECO:0000313" key="10">
    <source>
        <dbReference type="EMBL" id="GAA5414351.1"/>
    </source>
</evidence>
<comment type="subunit">
    <text evidence="8">Homodimer.</text>
</comment>
<keyword evidence="2 8" id="KW-0963">Cytoplasm</keyword>
<dbReference type="NCBIfam" id="NF003211">
    <property type="entry name" value="PRK04173.1"/>
    <property type="match status" value="1"/>
</dbReference>
<feature type="binding site" evidence="8">
    <location>
        <begin position="332"/>
        <end position="336"/>
    </location>
    <ligand>
        <name>substrate</name>
    </ligand>
</feature>
<keyword evidence="11" id="KW-1185">Reference proteome</keyword>
<dbReference type="InterPro" id="IPR045864">
    <property type="entry name" value="aa-tRNA-synth_II/BPL/LPL"/>
</dbReference>
<protein>
    <recommendedName>
        <fullName evidence="8">Glycine--tRNA ligase</fullName>
        <ecNumber evidence="8">6.1.1.14</ecNumber>
    </recommendedName>
    <alternativeName>
        <fullName evidence="8">Glycyl-tRNA synthetase</fullName>
        <shortName evidence="8">GlyRS</shortName>
    </alternativeName>
</protein>
<dbReference type="InterPro" id="IPR036621">
    <property type="entry name" value="Anticodon-bd_dom_sf"/>
</dbReference>
<dbReference type="SUPFAM" id="SSF55681">
    <property type="entry name" value="Class II aaRS and biotin synthetases"/>
    <property type="match status" value="1"/>
</dbReference>
<dbReference type="Pfam" id="PF03129">
    <property type="entry name" value="HGTP_anticodon"/>
    <property type="match status" value="1"/>
</dbReference>
<dbReference type="PANTHER" id="PTHR10745">
    <property type="entry name" value="GLYCYL-TRNA SYNTHETASE/DNA POLYMERASE SUBUNIT GAMMA-2"/>
    <property type="match status" value="1"/>
</dbReference>
<accession>A0ABP9U4R6</accession>
<sequence length="463" mass="53585">MNIKNKSYAQDVIVNHMKNYGFVFANSEIYNGLANAWDYGPLGVNLKNNLKKLWWTEFVTKDHTVVGLDSSILMNPLIWKASGHLANFSDPLIDCKKCQTRYRADKLIEEHEGVTEIISEATSNEEIKAVLEKYNIVCPNCHAFDWTDVRHFNLMFKTFQGVLEDASSTLYLRPETAQGIFVNFKNVQRSMRMKVPFGIGQIGKSFRNEITPGNFIFRTREFEQMELEYFTREDLAYEDFDRFLNKINKFLTEQCGLNPNSLKQKEHAKEELSHYSKKTVDYVYDFPHGFSELWGLAYRTDYDLKTHMESSKKDLTYLDPTTNEKFIPHVVEPSVGVERLLYAICCNAYDEEQLAEDDTRVVMHLPYKLAPYKVAVLPLVNKLKDAANDVFMKLIDLGIECTFDVSGSIGKRYRRQDAIGTPFCLTVDFDTVEKNTVTIRNRDTMEQVTISVDEIPSFFMNQK</sequence>
<dbReference type="InterPro" id="IPR033731">
    <property type="entry name" value="GlyRS-like_core"/>
</dbReference>
<feature type="binding site" evidence="8">
    <location>
        <begin position="217"/>
        <end position="222"/>
    </location>
    <ligand>
        <name>ATP</name>
        <dbReference type="ChEBI" id="CHEBI:30616"/>
    </ligand>
</feature>
<evidence type="ECO:0000256" key="4">
    <source>
        <dbReference type="ARBA" id="ARBA00022741"/>
    </source>
</evidence>
<dbReference type="HAMAP" id="MF_00253_B">
    <property type="entry name" value="Gly_tRNA_synth_B"/>
    <property type="match status" value="1"/>
</dbReference>
<feature type="domain" description="Aminoacyl-transfer RNA synthetases class-II family profile" evidence="9">
    <location>
        <begin position="106"/>
        <end position="378"/>
    </location>
</feature>
<evidence type="ECO:0000256" key="7">
    <source>
        <dbReference type="ARBA" id="ARBA00023146"/>
    </source>
</evidence>
<dbReference type="InterPro" id="IPR006195">
    <property type="entry name" value="aa-tRNA-synth_II"/>
</dbReference>
<keyword evidence="5 8" id="KW-0067">ATP-binding</keyword>
<dbReference type="SUPFAM" id="SSF52954">
    <property type="entry name" value="Class II aaRS ABD-related"/>
    <property type="match status" value="1"/>
</dbReference>
<feature type="binding site" evidence="8">
    <location>
        <begin position="292"/>
        <end position="293"/>
    </location>
    <ligand>
        <name>ATP</name>
        <dbReference type="ChEBI" id="CHEBI:30616"/>
    </ligand>
</feature>
<comment type="function">
    <text evidence="8">Catalyzes the attachment of glycine to tRNA(Gly).</text>
</comment>
<dbReference type="InterPro" id="IPR027031">
    <property type="entry name" value="Gly-tRNA_synthase/POLG2"/>
</dbReference>
<dbReference type="EMBL" id="BAABQM010000001">
    <property type="protein sequence ID" value="GAA5414351.1"/>
    <property type="molecule type" value="Genomic_DNA"/>
</dbReference>
<name>A0ABP9U4R6_9BACT</name>
<proteinExistence type="inferred from homology"/>
<feature type="binding site" evidence="8">
    <location>
        <begin position="336"/>
        <end position="339"/>
    </location>
    <ligand>
        <name>ATP</name>
        <dbReference type="ChEBI" id="CHEBI:30616"/>
    </ligand>
</feature>
<dbReference type="Pfam" id="PF00587">
    <property type="entry name" value="tRNA-synt_2b"/>
    <property type="match status" value="1"/>
</dbReference>
<reference evidence="10" key="1">
    <citation type="submission" date="2024-02" db="EMBL/GenBank/DDBJ databases">
        <title>Draft genome sequence of new strains in genus Ureaplasma.</title>
        <authorList>
            <person name="Nakajima Y."/>
            <person name="Segawa T."/>
        </authorList>
    </citation>
    <scope>NUCLEOTIDE SEQUENCE [LARGE SCALE GENOMIC DNA]</scope>
    <source>
        <strain evidence="10">OM1</strain>
    </source>
</reference>
<feature type="binding site" evidence="8">
    <location>
        <position position="103"/>
    </location>
    <ligand>
        <name>substrate</name>
    </ligand>
</feature>
<feature type="binding site" evidence="8">
    <location>
        <begin position="222"/>
        <end position="226"/>
    </location>
    <ligand>
        <name>substrate</name>
    </ligand>
</feature>
<keyword evidence="4 8" id="KW-0547">Nucleotide-binding</keyword>
<organism evidence="10 11">
    <name type="scientific">Ureaplasma ceti</name>
    <dbReference type="NCBI Taxonomy" id="3119530"/>
    <lineage>
        <taxon>Bacteria</taxon>
        <taxon>Bacillati</taxon>
        <taxon>Mycoplasmatota</taxon>
        <taxon>Mycoplasmoidales</taxon>
        <taxon>Mycoplasmoidaceae</taxon>
        <taxon>Ureaplasma</taxon>
    </lineage>
</organism>
<dbReference type="Proteomes" id="UP001449582">
    <property type="component" value="Unassembled WGS sequence"/>
</dbReference>
<dbReference type="InterPro" id="IPR002314">
    <property type="entry name" value="aa-tRNA-synt_IIb"/>
</dbReference>
<evidence type="ECO:0000313" key="11">
    <source>
        <dbReference type="Proteomes" id="UP001449582"/>
    </source>
</evidence>
<dbReference type="InterPro" id="IPR022961">
    <property type="entry name" value="Gly_tRNA_ligase_bac"/>
</dbReference>